<evidence type="ECO:0000259" key="1">
    <source>
        <dbReference type="Pfam" id="PF03807"/>
    </source>
</evidence>
<reference evidence="2" key="1">
    <citation type="journal article" date="2014" name="Int. J. Syst. Evol. Microbiol.">
        <title>Complete genome sequence of Corynebacterium casei LMG S-19264T (=DSM 44701T), isolated from a smear-ripened cheese.</title>
        <authorList>
            <consortium name="US DOE Joint Genome Institute (JGI-PGF)"/>
            <person name="Walter F."/>
            <person name="Albersmeier A."/>
            <person name="Kalinowski J."/>
            <person name="Ruckert C."/>
        </authorList>
    </citation>
    <scope>NUCLEOTIDE SEQUENCE</scope>
    <source>
        <strain evidence="2">JCM 3051</strain>
    </source>
</reference>
<dbReference type="InterPro" id="IPR036291">
    <property type="entry name" value="NAD(P)-bd_dom_sf"/>
</dbReference>
<organism evidence="2 3">
    <name type="scientific">Promicromonospora citrea</name>
    <dbReference type="NCBI Taxonomy" id="43677"/>
    <lineage>
        <taxon>Bacteria</taxon>
        <taxon>Bacillati</taxon>
        <taxon>Actinomycetota</taxon>
        <taxon>Actinomycetes</taxon>
        <taxon>Micrococcales</taxon>
        <taxon>Promicromonosporaceae</taxon>
        <taxon>Promicromonospora</taxon>
    </lineage>
</organism>
<gene>
    <name evidence="2" type="ORF">GCM10010102_39470</name>
</gene>
<dbReference type="Pfam" id="PF03807">
    <property type="entry name" value="F420_oxidored"/>
    <property type="match status" value="1"/>
</dbReference>
<sequence length="232" mass="24799">MDVTTIGILGAGQAGSTLAQALVTVGYDVVLANSRSPRTLEPLVRALGPRARAAWAADAAAAADLAVTAFPYRPDDELPAAELVGKVVVDTNNYMAWRDGTCPDVEAGRVTVHELRQRRLPTSRVAAAFTHVQFHPRSPLRVPSDAVPALVRLSRPAGVPDRKALVVASDHPDAVRAVAELYDALGYDAVGLTPLSESWRVGPGTPAWNASFDGQTRDELVRNLDRARRAVR</sequence>
<comment type="caution">
    <text evidence="2">The sequence shown here is derived from an EMBL/GenBank/DDBJ whole genome shotgun (WGS) entry which is preliminary data.</text>
</comment>
<keyword evidence="3" id="KW-1185">Reference proteome</keyword>
<feature type="domain" description="Pyrroline-5-carboxylate reductase catalytic N-terminal" evidence="1">
    <location>
        <begin position="5"/>
        <end position="94"/>
    </location>
</feature>
<dbReference type="SUPFAM" id="SSF51735">
    <property type="entry name" value="NAD(P)-binding Rossmann-fold domains"/>
    <property type="match status" value="1"/>
</dbReference>
<evidence type="ECO:0000313" key="2">
    <source>
        <dbReference type="EMBL" id="GGM39947.1"/>
    </source>
</evidence>
<dbReference type="Gene3D" id="3.40.50.720">
    <property type="entry name" value="NAD(P)-binding Rossmann-like Domain"/>
    <property type="match status" value="1"/>
</dbReference>
<name>A0A8H9GMJ6_9MICO</name>
<dbReference type="EMBL" id="BMPT01000021">
    <property type="protein sequence ID" value="GGM39947.1"/>
    <property type="molecule type" value="Genomic_DNA"/>
</dbReference>
<proteinExistence type="predicted"/>
<reference evidence="2" key="2">
    <citation type="submission" date="2020-09" db="EMBL/GenBank/DDBJ databases">
        <authorList>
            <person name="Sun Q."/>
            <person name="Ohkuma M."/>
        </authorList>
    </citation>
    <scope>NUCLEOTIDE SEQUENCE</scope>
    <source>
        <strain evidence="2">JCM 3051</strain>
    </source>
</reference>
<accession>A0A8H9GMJ6</accession>
<dbReference type="AlphaFoldDB" id="A0A8H9GMJ6"/>
<protein>
    <submittedName>
        <fullName evidence="2">NADP oxidoreductase</fullName>
    </submittedName>
</protein>
<evidence type="ECO:0000313" key="3">
    <source>
        <dbReference type="Proteomes" id="UP000655589"/>
    </source>
</evidence>
<dbReference type="Proteomes" id="UP000655589">
    <property type="component" value="Unassembled WGS sequence"/>
</dbReference>
<dbReference type="InterPro" id="IPR028939">
    <property type="entry name" value="P5C_Rdtase_cat_N"/>
</dbReference>